<evidence type="ECO:0000256" key="3">
    <source>
        <dbReference type="ARBA" id="ARBA00022704"/>
    </source>
</evidence>
<keyword evidence="7" id="KW-1185">Reference proteome</keyword>
<sequence>MSAPALRLAALLLATIAIAAAPAAAARAGPRLAGGWGPIKDVSDPHIQELGGWAVAEHARRANDGLRFGGVSRGEEQVVSGMNYNLVLDATDANGATAAYGAFVYEQVWTNTRELMSFAALN</sequence>
<feature type="chain" id="PRO_5020264475" description="Cystatin domain-containing protein" evidence="4">
    <location>
        <begin position="26"/>
        <end position="122"/>
    </location>
</feature>
<organism evidence="6 7">
    <name type="scientific">Setaria viridis</name>
    <name type="common">Green bristlegrass</name>
    <name type="synonym">Setaria italica subsp. viridis</name>
    <dbReference type="NCBI Taxonomy" id="4556"/>
    <lineage>
        <taxon>Eukaryota</taxon>
        <taxon>Viridiplantae</taxon>
        <taxon>Streptophyta</taxon>
        <taxon>Embryophyta</taxon>
        <taxon>Tracheophyta</taxon>
        <taxon>Spermatophyta</taxon>
        <taxon>Magnoliopsida</taxon>
        <taxon>Liliopsida</taxon>
        <taxon>Poales</taxon>
        <taxon>Poaceae</taxon>
        <taxon>PACMAD clade</taxon>
        <taxon>Panicoideae</taxon>
        <taxon>Panicodae</taxon>
        <taxon>Paniceae</taxon>
        <taxon>Cenchrinae</taxon>
        <taxon>Setaria</taxon>
    </lineage>
</organism>
<dbReference type="Pfam" id="PF16845">
    <property type="entry name" value="SQAPI"/>
    <property type="match status" value="1"/>
</dbReference>
<keyword evidence="4" id="KW-0732">Signal</keyword>
<keyword evidence="2" id="KW-0646">Protease inhibitor</keyword>
<name>A0A4U6T1J8_SETVI</name>
<dbReference type="Gene3D" id="3.10.450.10">
    <property type="match status" value="1"/>
</dbReference>
<keyword evidence="3" id="KW-0789">Thiol protease inhibitor</keyword>
<dbReference type="PROSITE" id="PS00287">
    <property type="entry name" value="CYSTATIN"/>
    <property type="match status" value="1"/>
</dbReference>
<dbReference type="OMA" id="FVYEQVW"/>
<evidence type="ECO:0000313" key="6">
    <source>
        <dbReference type="EMBL" id="TKV95360.1"/>
    </source>
</evidence>
<dbReference type="CDD" id="cd00042">
    <property type="entry name" value="CY"/>
    <property type="match status" value="1"/>
</dbReference>
<dbReference type="GO" id="GO:0004869">
    <property type="term" value="F:cysteine-type endopeptidase inhibitor activity"/>
    <property type="evidence" value="ECO:0007669"/>
    <property type="project" value="UniProtKB-KW"/>
</dbReference>
<dbReference type="AlphaFoldDB" id="A0A4U6T1J8"/>
<comment type="similarity">
    <text evidence="1">Belongs to the cystatin family. Phytocystatin subfamily.</text>
</comment>
<evidence type="ECO:0000259" key="5">
    <source>
        <dbReference type="SMART" id="SM00043"/>
    </source>
</evidence>
<dbReference type="Proteomes" id="UP000298652">
    <property type="component" value="Chromosome 9"/>
</dbReference>
<dbReference type="PANTHER" id="PTHR47116">
    <property type="entry name" value="PHLOEM FILAMENT PROTEIN"/>
    <property type="match status" value="1"/>
</dbReference>
<evidence type="ECO:0000313" key="7">
    <source>
        <dbReference type="Proteomes" id="UP000298652"/>
    </source>
</evidence>
<protein>
    <recommendedName>
        <fullName evidence="5">Cystatin domain-containing protein</fullName>
    </recommendedName>
</protein>
<accession>A0A4U6T1J8</accession>
<dbReference type="SUPFAM" id="SSF54403">
    <property type="entry name" value="Cystatin/monellin"/>
    <property type="match status" value="1"/>
</dbReference>
<gene>
    <name evidence="6" type="ORF">SEVIR_9G358900v2</name>
</gene>
<dbReference type="SMART" id="SM00043">
    <property type="entry name" value="CY"/>
    <property type="match status" value="1"/>
</dbReference>
<proteinExistence type="inferred from homology"/>
<feature type="domain" description="Cystatin" evidence="5">
    <location>
        <begin position="31"/>
        <end position="121"/>
    </location>
</feature>
<dbReference type="EMBL" id="CM016560">
    <property type="protein sequence ID" value="TKV95360.1"/>
    <property type="molecule type" value="Genomic_DNA"/>
</dbReference>
<dbReference type="InterPro" id="IPR027214">
    <property type="entry name" value="Cystatin"/>
</dbReference>
<dbReference type="Gramene" id="TKV95360">
    <property type="protein sequence ID" value="TKV95360"/>
    <property type="gene ID" value="SEVIR_9G358900v2"/>
</dbReference>
<dbReference type="InterPro" id="IPR000010">
    <property type="entry name" value="Cystatin_dom"/>
</dbReference>
<feature type="signal peptide" evidence="4">
    <location>
        <begin position="1"/>
        <end position="25"/>
    </location>
</feature>
<dbReference type="InterPro" id="IPR046350">
    <property type="entry name" value="Cystatin_sf"/>
</dbReference>
<evidence type="ECO:0000256" key="2">
    <source>
        <dbReference type="ARBA" id="ARBA00022690"/>
    </source>
</evidence>
<reference evidence="6" key="1">
    <citation type="submission" date="2019-03" db="EMBL/GenBank/DDBJ databases">
        <title>WGS assembly of Setaria viridis.</title>
        <authorList>
            <person name="Huang P."/>
            <person name="Jenkins J."/>
            <person name="Grimwood J."/>
            <person name="Barry K."/>
            <person name="Healey A."/>
            <person name="Mamidi S."/>
            <person name="Sreedasyam A."/>
            <person name="Shu S."/>
            <person name="Feldman M."/>
            <person name="Wu J."/>
            <person name="Yu Y."/>
            <person name="Chen C."/>
            <person name="Johnson J."/>
            <person name="Rokhsar D."/>
            <person name="Baxter I."/>
            <person name="Schmutz J."/>
            <person name="Brutnell T."/>
            <person name="Kellogg E."/>
        </authorList>
    </citation>
    <scope>NUCLEOTIDE SEQUENCE [LARGE SCALE GENOMIC DNA]</scope>
</reference>
<evidence type="ECO:0000256" key="4">
    <source>
        <dbReference type="SAM" id="SignalP"/>
    </source>
</evidence>
<evidence type="ECO:0000256" key="1">
    <source>
        <dbReference type="ARBA" id="ARBA00007233"/>
    </source>
</evidence>
<dbReference type="InterPro" id="IPR018073">
    <property type="entry name" value="Prot_inh_cystat_CS"/>
</dbReference>